<dbReference type="GO" id="GO:0007059">
    <property type="term" value="P:chromosome segregation"/>
    <property type="evidence" value="ECO:0007669"/>
    <property type="project" value="UniProtKB-UniRule"/>
</dbReference>
<dbReference type="GO" id="GO:0003677">
    <property type="term" value="F:DNA binding"/>
    <property type="evidence" value="ECO:0007669"/>
    <property type="project" value="UniProtKB-UniRule"/>
</dbReference>
<dbReference type="Gene3D" id="1.10.443.10">
    <property type="entry name" value="Intergrase catalytic core"/>
    <property type="match status" value="1"/>
</dbReference>
<evidence type="ECO:0000256" key="1">
    <source>
        <dbReference type="ARBA" id="ARBA00004496"/>
    </source>
</evidence>
<evidence type="ECO:0000313" key="13">
    <source>
        <dbReference type="Proteomes" id="UP000886722"/>
    </source>
</evidence>
<evidence type="ECO:0000256" key="5">
    <source>
        <dbReference type="ARBA" id="ARBA00022908"/>
    </source>
</evidence>
<evidence type="ECO:0000256" key="2">
    <source>
        <dbReference type="ARBA" id="ARBA00022490"/>
    </source>
</evidence>
<comment type="similarity">
    <text evidence="9">Belongs to the 'phage' integrase family. XerC subfamily.</text>
</comment>
<dbReference type="Pfam" id="PF00589">
    <property type="entry name" value="Phage_integrase"/>
    <property type="match status" value="1"/>
</dbReference>
<dbReference type="Pfam" id="PF02899">
    <property type="entry name" value="Phage_int_SAM_1"/>
    <property type="match status" value="1"/>
</dbReference>
<dbReference type="SUPFAM" id="SSF56349">
    <property type="entry name" value="DNA breaking-rejoining enzymes"/>
    <property type="match status" value="1"/>
</dbReference>
<dbReference type="InterPro" id="IPR011010">
    <property type="entry name" value="DNA_brk_join_enz"/>
</dbReference>
<dbReference type="GO" id="GO:0006313">
    <property type="term" value="P:DNA transposition"/>
    <property type="evidence" value="ECO:0007669"/>
    <property type="project" value="UniProtKB-UniRule"/>
</dbReference>
<dbReference type="AlphaFoldDB" id="A0A9D1GDR3"/>
<dbReference type="InterPro" id="IPR044068">
    <property type="entry name" value="CB"/>
</dbReference>
<accession>A0A9D1GDR3</accession>
<dbReference type="PANTHER" id="PTHR30349:SF77">
    <property type="entry name" value="TYROSINE RECOMBINASE XERC"/>
    <property type="match status" value="1"/>
</dbReference>
<keyword evidence="7 9" id="KW-0233">DNA recombination</keyword>
<feature type="active site" evidence="9">
    <location>
        <position position="239"/>
    </location>
</feature>
<evidence type="ECO:0000313" key="12">
    <source>
        <dbReference type="EMBL" id="HIT38911.1"/>
    </source>
</evidence>
<evidence type="ECO:0000256" key="4">
    <source>
        <dbReference type="ARBA" id="ARBA00022829"/>
    </source>
</evidence>
<comment type="caution">
    <text evidence="12">The sequence shown here is derived from an EMBL/GenBank/DDBJ whole genome shotgun (WGS) entry which is preliminary data.</text>
</comment>
<keyword evidence="4 9" id="KW-0159">Chromosome partition</keyword>
<keyword evidence="2 9" id="KW-0963">Cytoplasm</keyword>
<comment type="subunit">
    <text evidence="9">Forms a cyclic heterotetrameric complex composed of two molecules of XerC and two molecules of XerD.</text>
</comment>
<dbReference type="PROSITE" id="PS51900">
    <property type="entry name" value="CB"/>
    <property type="match status" value="1"/>
</dbReference>
<dbReference type="InterPro" id="IPR004107">
    <property type="entry name" value="Integrase_SAM-like_N"/>
</dbReference>
<comment type="function">
    <text evidence="9">Site-specific tyrosine recombinase, which acts by catalyzing the cutting and rejoining of the recombining DNA molecules. The XerC-XerD complex is essential to convert dimers of the bacterial chromosome into monomers to permit their segregation at cell division. It also contributes to the segregational stability of plasmids.</text>
</comment>
<dbReference type="HAMAP" id="MF_01808">
    <property type="entry name" value="Recomb_XerC_XerD"/>
    <property type="match status" value="1"/>
</dbReference>
<keyword evidence="6 9" id="KW-0238">DNA-binding</keyword>
<keyword evidence="5 9" id="KW-0229">DNA integration</keyword>
<dbReference type="PANTHER" id="PTHR30349">
    <property type="entry name" value="PHAGE INTEGRASE-RELATED"/>
    <property type="match status" value="1"/>
</dbReference>
<dbReference type="EMBL" id="DVKT01000018">
    <property type="protein sequence ID" value="HIT38911.1"/>
    <property type="molecule type" value="Genomic_DNA"/>
</dbReference>
<dbReference type="InterPro" id="IPR002104">
    <property type="entry name" value="Integrase_catalytic"/>
</dbReference>
<keyword evidence="3 9" id="KW-0132">Cell division</keyword>
<evidence type="ECO:0000256" key="3">
    <source>
        <dbReference type="ARBA" id="ARBA00022618"/>
    </source>
</evidence>
<evidence type="ECO:0000259" key="10">
    <source>
        <dbReference type="PROSITE" id="PS51898"/>
    </source>
</evidence>
<comment type="subcellular location">
    <subcellularLocation>
        <location evidence="1 9">Cytoplasm</location>
    </subcellularLocation>
</comment>
<dbReference type="GO" id="GO:0051301">
    <property type="term" value="P:cell division"/>
    <property type="evidence" value="ECO:0007669"/>
    <property type="project" value="UniProtKB-KW"/>
</dbReference>
<sequence>MWIESFLRYVRYEKNYSSHTVLSYRRDLLQFRDYLSRLEGSVSLDSVERDHVRNWAALLIEEGNSSRTVARKFSALRTFYAYLLKQGVVANSPLQDITLPKIHKSLPSFVRPDEMDLLLDEKVADDDFSALRDKLILSILYMTGMRRAELVGLLDKDVDTQAMQIKVTGKRNKQRVVPFGNELKDEIEAYRRVRRITVGMEAPNFFVKDDGEPLYVQFVYRLVTRRLGEVTTLSRKSPHVLRHTFASAMLNGGAGLNSVKELLGHQSLASTQVYTHITFEELKRDYKQAHPRAIKKGGHYGN</sequence>
<dbReference type="GO" id="GO:0009037">
    <property type="term" value="F:tyrosine-based site-specific recombinase activity"/>
    <property type="evidence" value="ECO:0007669"/>
    <property type="project" value="UniProtKB-UniRule"/>
</dbReference>
<name>A0A9D1GDR3_9BACT</name>
<dbReference type="Proteomes" id="UP000886722">
    <property type="component" value="Unassembled WGS sequence"/>
</dbReference>
<gene>
    <name evidence="9" type="primary">xerC</name>
    <name evidence="12" type="ORF">IAD06_02560</name>
</gene>
<dbReference type="PROSITE" id="PS51898">
    <property type="entry name" value="TYR_RECOMBINASE"/>
    <property type="match status" value="1"/>
</dbReference>
<protein>
    <recommendedName>
        <fullName evidence="9">Tyrosine recombinase XerC</fullName>
    </recommendedName>
</protein>
<feature type="active site" evidence="9">
    <location>
        <position position="146"/>
    </location>
</feature>
<keyword evidence="8 9" id="KW-0131">Cell cycle</keyword>
<dbReference type="InterPro" id="IPR023009">
    <property type="entry name" value="Tyrosine_recombinase_XerC/XerD"/>
</dbReference>
<organism evidence="12 13">
    <name type="scientific">Candidatus Caccoplasma intestinavium</name>
    <dbReference type="NCBI Taxonomy" id="2840716"/>
    <lineage>
        <taxon>Bacteria</taxon>
        <taxon>Pseudomonadati</taxon>
        <taxon>Bacteroidota</taxon>
        <taxon>Bacteroidia</taxon>
        <taxon>Bacteroidales</taxon>
        <taxon>Bacteroidaceae</taxon>
        <taxon>Bacteroidaceae incertae sedis</taxon>
        <taxon>Candidatus Caccoplasma</taxon>
    </lineage>
</organism>
<reference evidence="12" key="2">
    <citation type="journal article" date="2021" name="PeerJ">
        <title>Extensive microbial diversity within the chicken gut microbiome revealed by metagenomics and culture.</title>
        <authorList>
            <person name="Gilroy R."/>
            <person name="Ravi A."/>
            <person name="Getino M."/>
            <person name="Pursley I."/>
            <person name="Horton D.L."/>
            <person name="Alikhan N.F."/>
            <person name="Baker D."/>
            <person name="Gharbi K."/>
            <person name="Hall N."/>
            <person name="Watson M."/>
            <person name="Adriaenssens E.M."/>
            <person name="Foster-Nyarko E."/>
            <person name="Jarju S."/>
            <person name="Secka A."/>
            <person name="Antonio M."/>
            <person name="Oren A."/>
            <person name="Chaudhuri R.R."/>
            <person name="La Ragione R."/>
            <person name="Hildebrand F."/>
            <person name="Pallen M.J."/>
        </authorList>
    </citation>
    <scope>NUCLEOTIDE SEQUENCE</scope>
    <source>
        <strain evidence="12">21143</strain>
    </source>
</reference>
<feature type="domain" description="Tyr recombinase" evidence="10">
    <location>
        <begin position="105"/>
        <end position="287"/>
    </location>
</feature>
<dbReference type="InterPro" id="IPR050090">
    <property type="entry name" value="Tyrosine_recombinase_XerCD"/>
</dbReference>
<evidence type="ECO:0000259" key="11">
    <source>
        <dbReference type="PROSITE" id="PS51900"/>
    </source>
</evidence>
<dbReference type="GO" id="GO:0005737">
    <property type="term" value="C:cytoplasm"/>
    <property type="evidence" value="ECO:0007669"/>
    <property type="project" value="UniProtKB-SubCell"/>
</dbReference>
<feature type="active site" description="O-(3'-phospho-DNA)-tyrosine intermediate" evidence="9">
    <location>
        <position position="274"/>
    </location>
</feature>
<proteinExistence type="inferred from homology"/>
<feature type="domain" description="Core-binding (CB)" evidence="11">
    <location>
        <begin position="1"/>
        <end position="84"/>
    </location>
</feature>
<feature type="active site" evidence="9">
    <location>
        <position position="242"/>
    </location>
</feature>
<dbReference type="Gene3D" id="1.10.150.130">
    <property type="match status" value="1"/>
</dbReference>
<evidence type="ECO:0000256" key="9">
    <source>
        <dbReference type="HAMAP-Rule" id="MF_01808"/>
    </source>
</evidence>
<evidence type="ECO:0000256" key="7">
    <source>
        <dbReference type="ARBA" id="ARBA00023172"/>
    </source>
</evidence>
<feature type="active site" evidence="9">
    <location>
        <position position="170"/>
    </location>
</feature>
<dbReference type="InterPro" id="IPR013762">
    <property type="entry name" value="Integrase-like_cat_sf"/>
</dbReference>
<evidence type="ECO:0000256" key="8">
    <source>
        <dbReference type="ARBA" id="ARBA00023306"/>
    </source>
</evidence>
<dbReference type="InterPro" id="IPR010998">
    <property type="entry name" value="Integrase_recombinase_N"/>
</dbReference>
<feature type="active site" evidence="9">
    <location>
        <position position="265"/>
    </location>
</feature>
<reference evidence="12" key="1">
    <citation type="submission" date="2020-10" db="EMBL/GenBank/DDBJ databases">
        <authorList>
            <person name="Gilroy R."/>
        </authorList>
    </citation>
    <scope>NUCLEOTIDE SEQUENCE</scope>
    <source>
        <strain evidence="12">21143</strain>
    </source>
</reference>
<evidence type="ECO:0000256" key="6">
    <source>
        <dbReference type="ARBA" id="ARBA00023125"/>
    </source>
</evidence>